<dbReference type="GO" id="GO:0008171">
    <property type="term" value="F:O-methyltransferase activity"/>
    <property type="evidence" value="ECO:0007669"/>
    <property type="project" value="InterPro"/>
</dbReference>
<evidence type="ECO:0000313" key="6">
    <source>
        <dbReference type="EMBL" id="TDZ35855.1"/>
    </source>
</evidence>
<evidence type="ECO:0000256" key="4">
    <source>
        <dbReference type="SAM" id="MobiDB-lite"/>
    </source>
</evidence>
<dbReference type="GO" id="GO:0032259">
    <property type="term" value="P:methylation"/>
    <property type="evidence" value="ECO:0007669"/>
    <property type="project" value="UniProtKB-KW"/>
</dbReference>
<dbReference type="Pfam" id="PF00891">
    <property type="entry name" value="Methyltransf_2"/>
    <property type="match status" value="1"/>
</dbReference>
<keyword evidence="7" id="KW-1185">Reference proteome</keyword>
<sequence length="444" mass="49090">MPALTADVAVDGTTSAVDQFSHDLETLGQQCAELATQLKSRLLKSGHPLPSFSPDGPEAYPTDDPSLDQLRDQLRESAKTLYELASDPDDAVTRELYAKIHDMNAFAYVARYNVADSIPTTGSISYRTLAEQTGTGHGQLRKALRHLMTLRVFAEPAPEHVGHTAASKRLLARGVRLNNGFLCRETFKMAAFQVDAIDKWGHDSADADRTAHNMAHGTELPIFRYLRETSLRADDFGELMAYLFKSASRGHERLLGSYDWAALGPVTMVDVGGSTGHCSVVVARANPDMKFVVQDLPHVAASASDPATCTVPADLRDRITFQGHDMMQPQPVVADVYFMRMVLHDWSDPACEKALAQLAGAMERRPGSRLLVVDSILPPAGQWPTVVERPVRVADLQMGLVHNGKEWQLDEWADLFRRGDARFFISRIVQQERSPLAIMEVMLK</sequence>
<comment type="caution">
    <text evidence="6">The sequence shown here is derived from an EMBL/GenBank/DDBJ whole genome shotgun (WGS) entry which is preliminary data.</text>
</comment>
<proteinExistence type="predicted"/>
<keyword evidence="1 6" id="KW-0489">Methyltransferase</keyword>
<evidence type="ECO:0000256" key="3">
    <source>
        <dbReference type="ARBA" id="ARBA00022691"/>
    </source>
</evidence>
<dbReference type="InterPro" id="IPR001077">
    <property type="entry name" value="COMT_C"/>
</dbReference>
<name>A0A4R8QJT3_9PEZI</name>
<feature type="domain" description="O-methyltransferase C-terminal" evidence="5">
    <location>
        <begin position="212"/>
        <end position="417"/>
    </location>
</feature>
<dbReference type="PANTHER" id="PTHR43712">
    <property type="entry name" value="PUTATIVE (AFU_ORTHOLOGUE AFUA_4G14580)-RELATED"/>
    <property type="match status" value="1"/>
</dbReference>
<evidence type="ECO:0000256" key="2">
    <source>
        <dbReference type="ARBA" id="ARBA00022679"/>
    </source>
</evidence>
<dbReference type="InterPro" id="IPR029063">
    <property type="entry name" value="SAM-dependent_MTases_sf"/>
</dbReference>
<dbReference type="SUPFAM" id="SSF46785">
    <property type="entry name" value="Winged helix' DNA-binding domain"/>
    <property type="match status" value="1"/>
</dbReference>
<organism evidence="6 7">
    <name type="scientific">Colletotrichum spinosum</name>
    <dbReference type="NCBI Taxonomy" id="1347390"/>
    <lineage>
        <taxon>Eukaryota</taxon>
        <taxon>Fungi</taxon>
        <taxon>Dikarya</taxon>
        <taxon>Ascomycota</taxon>
        <taxon>Pezizomycotina</taxon>
        <taxon>Sordariomycetes</taxon>
        <taxon>Hypocreomycetidae</taxon>
        <taxon>Glomerellales</taxon>
        <taxon>Glomerellaceae</taxon>
        <taxon>Colletotrichum</taxon>
        <taxon>Colletotrichum orbiculare species complex</taxon>
    </lineage>
</organism>
<dbReference type="EMBL" id="QAPG01000037">
    <property type="protein sequence ID" value="TDZ35855.1"/>
    <property type="molecule type" value="Genomic_DNA"/>
</dbReference>
<evidence type="ECO:0000259" key="5">
    <source>
        <dbReference type="Pfam" id="PF00891"/>
    </source>
</evidence>
<dbReference type="InterPro" id="IPR016461">
    <property type="entry name" value="COMT-like"/>
</dbReference>
<keyword evidence="3" id="KW-0949">S-adenosyl-L-methionine</keyword>
<keyword evidence="2 6" id="KW-0808">Transferase</keyword>
<dbReference type="PANTHER" id="PTHR43712:SF5">
    <property type="entry name" value="O-METHYLTRANSFERASE ASQN-RELATED"/>
    <property type="match status" value="1"/>
</dbReference>
<protein>
    <submittedName>
        <fullName evidence="6">O-methyltransferase aurJ</fullName>
    </submittedName>
</protein>
<dbReference type="AlphaFoldDB" id="A0A4R8QJT3"/>
<dbReference type="InterPro" id="IPR036388">
    <property type="entry name" value="WH-like_DNA-bd_sf"/>
</dbReference>
<evidence type="ECO:0000313" key="7">
    <source>
        <dbReference type="Proteomes" id="UP000295083"/>
    </source>
</evidence>
<reference evidence="6 7" key="1">
    <citation type="submission" date="2018-11" db="EMBL/GenBank/DDBJ databases">
        <title>Genome sequence and assembly of Colletotrichum spinosum.</title>
        <authorList>
            <person name="Gan P."/>
            <person name="Shirasu K."/>
        </authorList>
    </citation>
    <scope>NUCLEOTIDE SEQUENCE [LARGE SCALE GENOMIC DNA]</scope>
    <source>
        <strain evidence="6 7">CBS 515.97</strain>
    </source>
</reference>
<dbReference type="Proteomes" id="UP000295083">
    <property type="component" value="Unassembled WGS sequence"/>
</dbReference>
<dbReference type="InterPro" id="IPR036390">
    <property type="entry name" value="WH_DNA-bd_sf"/>
</dbReference>
<feature type="region of interest" description="Disordered" evidence="4">
    <location>
        <begin position="45"/>
        <end position="65"/>
    </location>
</feature>
<dbReference type="Gene3D" id="1.10.10.10">
    <property type="entry name" value="Winged helix-like DNA-binding domain superfamily/Winged helix DNA-binding domain"/>
    <property type="match status" value="1"/>
</dbReference>
<accession>A0A4R8QJT3</accession>
<dbReference type="Gene3D" id="3.40.50.150">
    <property type="entry name" value="Vaccinia Virus protein VP39"/>
    <property type="match status" value="1"/>
</dbReference>
<dbReference type="SUPFAM" id="SSF53335">
    <property type="entry name" value="S-adenosyl-L-methionine-dependent methyltransferases"/>
    <property type="match status" value="1"/>
</dbReference>
<gene>
    <name evidence="6" type="primary">aurJ-2</name>
    <name evidence="6" type="ORF">C8035_v008518</name>
</gene>
<dbReference type="PROSITE" id="PS51683">
    <property type="entry name" value="SAM_OMT_II"/>
    <property type="match status" value="1"/>
</dbReference>
<evidence type="ECO:0000256" key="1">
    <source>
        <dbReference type="ARBA" id="ARBA00022603"/>
    </source>
</evidence>